<organism evidence="1">
    <name type="scientific">marine sediment metagenome</name>
    <dbReference type="NCBI Taxonomy" id="412755"/>
    <lineage>
        <taxon>unclassified sequences</taxon>
        <taxon>metagenomes</taxon>
        <taxon>ecological metagenomes</taxon>
    </lineage>
</organism>
<accession>X1U5G6</accession>
<dbReference type="EMBL" id="BARW01035037">
    <property type="protein sequence ID" value="GAJ12813.1"/>
    <property type="molecule type" value="Genomic_DNA"/>
</dbReference>
<name>X1U5G6_9ZZZZ</name>
<reference evidence="1" key="1">
    <citation type="journal article" date="2014" name="Front. Microbiol.">
        <title>High frequency of phylogenetically diverse reductive dehalogenase-homologous genes in deep subseafloor sedimentary metagenomes.</title>
        <authorList>
            <person name="Kawai M."/>
            <person name="Futagami T."/>
            <person name="Toyoda A."/>
            <person name="Takaki Y."/>
            <person name="Nishi S."/>
            <person name="Hori S."/>
            <person name="Arai W."/>
            <person name="Tsubouchi T."/>
            <person name="Morono Y."/>
            <person name="Uchiyama I."/>
            <person name="Ito T."/>
            <person name="Fujiyama A."/>
            <person name="Inagaki F."/>
            <person name="Takami H."/>
        </authorList>
    </citation>
    <scope>NUCLEOTIDE SEQUENCE</scope>
    <source>
        <strain evidence="1">Expedition CK06-06</strain>
    </source>
</reference>
<gene>
    <name evidence="1" type="ORF">S12H4_54750</name>
</gene>
<protein>
    <submittedName>
        <fullName evidence="1">Uncharacterized protein</fullName>
    </submittedName>
</protein>
<sequence>MRSTGIATIAYNKLRQRLGITNGFVRMYDFVQQLAYPERKS</sequence>
<dbReference type="AlphaFoldDB" id="X1U5G6"/>
<comment type="caution">
    <text evidence="1">The sequence shown here is derived from an EMBL/GenBank/DDBJ whole genome shotgun (WGS) entry which is preliminary data.</text>
</comment>
<evidence type="ECO:0000313" key="1">
    <source>
        <dbReference type="EMBL" id="GAJ12813.1"/>
    </source>
</evidence>
<proteinExistence type="predicted"/>